<evidence type="ECO:0000313" key="1">
    <source>
        <dbReference type="EMBL" id="CAD7408246.1"/>
    </source>
</evidence>
<organism evidence="1">
    <name type="scientific">Timema cristinae</name>
    <name type="common">Walking stick</name>
    <dbReference type="NCBI Taxonomy" id="61476"/>
    <lineage>
        <taxon>Eukaryota</taxon>
        <taxon>Metazoa</taxon>
        <taxon>Ecdysozoa</taxon>
        <taxon>Arthropoda</taxon>
        <taxon>Hexapoda</taxon>
        <taxon>Insecta</taxon>
        <taxon>Pterygota</taxon>
        <taxon>Neoptera</taxon>
        <taxon>Polyneoptera</taxon>
        <taxon>Phasmatodea</taxon>
        <taxon>Timematodea</taxon>
        <taxon>Timematoidea</taxon>
        <taxon>Timematidae</taxon>
        <taxon>Timema</taxon>
    </lineage>
</organism>
<protein>
    <submittedName>
        <fullName evidence="1">Uncharacterized protein</fullName>
    </submittedName>
</protein>
<dbReference type="EMBL" id="OC320512">
    <property type="protein sequence ID" value="CAD7408246.1"/>
    <property type="molecule type" value="Genomic_DNA"/>
</dbReference>
<dbReference type="AlphaFoldDB" id="A0A7R9H455"/>
<sequence>MFPLQIHFGHFTGLEVIILPCCLHARLLTSEVLVELAQSLLQKLRPNSRVAIALNEALNKVTVDISSGNLIRKTQLKWDCVLIGDMFYNENSLVMVTDTCPRRCASVSGGPREDTVATINVQQFRHLCRTIHTTGQHLLGEQWVHRHICLAVVKLSCWL</sequence>
<accession>A0A7R9H455</accession>
<name>A0A7R9H455_TIMCR</name>
<gene>
    <name evidence="1" type="ORF">TCEB3V08_LOCUS9439</name>
</gene>
<proteinExistence type="predicted"/>
<reference evidence="1" key="1">
    <citation type="submission" date="2020-11" db="EMBL/GenBank/DDBJ databases">
        <authorList>
            <person name="Tran Van P."/>
        </authorList>
    </citation>
    <scope>NUCLEOTIDE SEQUENCE</scope>
</reference>